<dbReference type="GO" id="GO:0016987">
    <property type="term" value="F:sigma factor activity"/>
    <property type="evidence" value="ECO:0007669"/>
    <property type="project" value="UniProtKB-KW"/>
</dbReference>
<protein>
    <submittedName>
        <fullName evidence="7">RNA polymerase sigma factor</fullName>
    </submittedName>
</protein>
<name>A0A7D9H442_9GAMM</name>
<dbReference type="InterPro" id="IPR013324">
    <property type="entry name" value="RNA_pol_sigma_r3/r4-like"/>
</dbReference>
<dbReference type="GO" id="GO:0003677">
    <property type="term" value="F:DNA binding"/>
    <property type="evidence" value="ECO:0007669"/>
    <property type="project" value="InterPro"/>
</dbReference>
<organism evidence="7">
    <name type="scientific">uncultured Woeseiaceae bacterium</name>
    <dbReference type="NCBI Taxonomy" id="1983305"/>
    <lineage>
        <taxon>Bacteria</taxon>
        <taxon>Pseudomonadati</taxon>
        <taxon>Pseudomonadota</taxon>
        <taxon>Gammaproteobacteria</taxon>
        <taxon>Woeseiales</taxon>
        <taxon>Woeseiaceae</taxon>
        <taxon>environmental samples</taxon>
    </lineage>
</organism>
<dbReference type="PANTHER" id="PTHR43133:SF51">
    <property type="entry name" value="RNA POLYMERASE SIGMA FACTOR"/>
    <property type="match status" value="1"/>
</dbReference>
<evidence type="ECO:0000259" key="6">
    <source>
        <dbReference type="Pfam" id="PF08281"/>
    </source>
</evidence>
<evidence type="ECO:0000256" key="3">
    <source>
        <dbReference type="ARBA" id="ARBA00023082"/>
    </source>
</evidence>
<dbReference type="SUPFAM" id="SSF88946">
    <property type="entry name" value="Sigma2 domain of RNA polymerase sigma factors"/>
    <property type="match status" value="1"/>
</dbReference>
<gene>
    <name evidence="7" type="ORF">JTBM06_V1_200009</name>
</gene>
<dbReference type="InterPro" id="IPR036388">
    <property type="entry name" value="WH-like_DNA-bd_sf"/>
</dbReference>
<dbReference type="SUPFAM" id="SSF88659">
    <property type="entry name" value="Sigma3 and sigma4 domains of RNA polymerase sigma factors"/>
    <property type="match status" value="1"/>
</dbReference>
<dbReference type="InterPro" id="IPR007627">
    <property type="entry name" value="RNA_pol_sigma70_r2"/>
</dbReference>
<dbReference type="InterPro" id="IPR014284">
    <property type="entry name" value="RNA_pol_sigma-70_dom"/>
</dbReference>
<dbReference type="InterPro" id="IPR013249">
    <property type="entry name" value="RNA_pol_sigma70_r4_t2"/>
</dbReference>
<evidence type="ECO:0000313" key="7">
    <source>
        <dbReference type="EMBL" id="VUX55977.1"/>
    </source>
</evidence>
<reference evidence="7" key="1">
    <citation type="submission" date="2019-07" db="EMBL/GenBank/DDBJ databases">
        <authorList>
            <person name="Weber M."/>
            <person name="Kostadinov I."/>
            <person name="Kostadinov D I."/>
        </authorList>
    </citation>
    <scope>NUCLEOTIDE SEQUENCE</scope>
    <source>
        <strain evidence="7">Gfbio:sag-sample-m06:053724c1-46a9-4a36-b237-ea2bf867836b</strain>
    </source>
</reference>
<proteinExistence type="inferred from homology"/>
<dbReference type="EMBL" id="LR633967">
    <property type="protein sequence ID" value="VUX55977.1"/>
    <property type="molecule type" value="Genomic_DNA"/>
</dbReference>
<dbReference type="CDD" id="cd06171">
    <property type="entry name" value="Sigma70_r4"/>
    <property type="match status" value="1"/>
</dbReference>
<evidence type="ECO:0000256" key="4">
    <source>
        <dbReference type="ARBA" id="ARBA00023163"/>
    </source>
</evidence>
<dbReference type="Pfam" id="PF08281">
    <property type="entry name" value="Sigma70_r4_2"/>
    <property type="match status" value="1"/>
</dbReference>
<evidence type="ECO:0000256" key="2">
    <source>
        <dbReference type="ARBA" id="ARBA00023015"/>
    </source>
</evidence>
<accession>A0A7D9H442</accession>
<dbReference type="InterPro" id="IPR039425">
    <property type="entry name" value="RNA_pol_sigma-70-like"/>
</dbReference>
<keyword evidence="4" id="KW-0804">Transcription</keyword>
<feature type="domain" description="RNA polymerase sigma factor 70 region 4 type 2" evidence="6">
    <location>
        <begin position="138"/>
        <end position="188"/>
    </location>
</feature>
<comment type="similarity">
    <text evidence="1">Belongs to the sigma-70 factor family. ECF subfamily.</text>
</comment>
<evidence type="ECO:0000256" key="1">
    <source>
        <dbReference type="ARBA" id="ARBA00010641"/>
    </source>
</evidence>
<sequence length="200" mass="22460">MAIWGAESIIEISEKSGAPGIDDNELVAKVLAQQDSAAFGELVRRHQSQVRNFLRKLTRDFVLADDLAQDAFLHAWDKLHTFRGQGTFIGWLLKVAYTTFLQSKRKSSRYSEILEEVGHNAEVGGGQQVQQSEDVSNLDKFLAVLTEEERAVMILSYACGLSHREICEAANMPIGTVKSVIFRGKEKIRESFDIEDHQYG</sequence>
<dbReference type="Gene3D" id="1.10.1740.10">
    <property type="match status" value="1"/>
</dbReference>
<dbReference type="AlphaFoldDB" id="A0A7D9H442"/>
<keyword evidence="3" id="KW-0731">Sigma factor</keyword>
<dbReference type="GO" id="GO:0006352">
    <property type="term" value="P:DNA-templated transcription initiation"/>
    <property type="evidence" value="ECO:0007669"/>
    <property type="project" value="InterPro"/>
</dbReference>
<dbReference type="Pfam" id="PF04542">
    <property type="entry name" value="Sigma70_r2"/>
    <property type="match status" value="1"/>
</dbReference>
<keyword evidence="2" id="KW-0805">Transcription regulation</keyword>
<feature type="domain" description="RNA polymerase sigma-70 region 2" evidence="5">
    <location>
        <begin position="42"/>
        <end position="109"/>
    </location>
</feature>
<dbReference type="Gene3D" id="1.10.10.10">
    <property type="entry name" value="Winged helix-like DNA-binding domain superfamily/Winged helix DNA-binding domain"/>
    <property type="match status" value="1"/>
</dbReference>
<dbReference type="InterPro" id="IPR013325">
    <property type="entry name" value="RNA_pol_sigma_r2"/>
</dbReference>
<dbReference type="PANTHER" id="PTHR43133">
    <property type="entry name" value="RNA POLYMERASE ECF-TYPE SIGMA FACTO"/>
    <property type="match status" value="1"/>
</dbReference>
<evidence type="ECO:0000259" key="5">
    <source>
        <dbReference type="Pfam" id="PF04542"/>
    </source>
</evidence>
<dbReference type="NCBIfam" id="TIGR02937">
    <property type="entry name" value="sigma70-ECF"/>
    <property type="match status" value="1"/>
</dbReference>